<evidence type="ECO:0000313" key="1">
    <source>
        <dbReference type="EMBL" id="OGL48856.1"/>
    </source>
</evidence>
<evidence type="ECO:0000313" key="2">
    <source>
        <dbReference type="Proteomes" id="UP000179266"/>
    </source>
</evidence>
<dbReference type="EMBL" id="MGDD01000029">
    <property type="protein sequence ID" value="OGL48856.1"/>
    <property type="molecule type" value="Genomic_DNA"/>
</dbReference>
<reference evidence="1 2" key="1">
    <citation type="journal article" date="2016" name="Nat. Commun.">
        <title>Thousands of microbial genomes shed light on interconnected biogeochemical processes in an aquifer system.</title>
        <authorList>
            <person name="Anantharaman K."/>
            <person name="Brown C.T."/>
            <person name="Hug L.A."/>
            <person name="Sharon I."/>
            <person name="Castelle C.J."/>
            <person name="Probst A.J."/>
            <person name="Thomas B.C."/>
            <person name="Singh A."/>
            <person name="Wilkins M.J."/>
            <person name="Karaoz U."/>
            <person name="Brodie E.L."/>
            <person name="Williams K.H."/>
            <person name="Hubbard S.S."/>
            <person name="Banfield J.F."/>
        </authorList>
    </citation>
    <scope>NUCLEOTIDE SEQUENCE [LARGE SCALE GENOMIC DNA]</scope>
</reference>
<proteinExistence type="predicted"/>
<evidence type="ECO:0008006" key="3">
    <source>
        <dbReference type="Google" id="ProtNLM"/>
    </source>
</evidence>
<dbReference type="AlphaFoldDB" id="A0A1F7S4Z4"/>
<gene>
    <name evidence="1" type="ORF">A2161_11195</name>
</gene>
<sequence>MSKIIFSTLIVCLFAVLVYAGEVIQTQESDSWEGIQCDLTSVKVKDDIITLKFKLRNAGKEKQSVKIMFKECYIMDQKNQKKYFVLKDSDGMYIGGPNYDNNDGGRFWFDILPEKSNGIWMKFPVPVDATEEIAVSIPGMPPFEDVKLEK</sequence>
<accession>A0A1F7S4Z4</accession>
<organism evidence="1 2">
    <name type="scientific">Candidatus Schekmanbacteria bacterium RBG_13_48_7</name>
    <dbReference type="NCBI Taxonomy" id="1817878"/>
    <lineage>
        <taxon>Bacteria</taxon>
        <taxon>Candidatus Schekmaniibacteriota</taxon>
    </lineage>
</organism>
<comment type="caution">
    <text evidence="1">The sequence shown here is derived from an EMBL/GenBank/DDBJ whole genome shotgun (WGS) entry which is preliminary data.</text>
</comment>
<name>A0A1F7S4Z4_9BACT</name>
<dbReference type="Proteomes" id="UP000179266">
    <property type="component" value="Unassembled WGS sequence"/>
</dbReference>
<protein>
    <recommendedName>
        <fullName evidence="3">DUF4352 domain-containing protein</fullName>
    </recommendedName>
</protein>